<dbReference type="InterPro" id="IPR024529">
    <property type="entry name" value="ECF_trnsprt_substrate-spec"/>
</dbReference>
<accession>A0A7W8CQ03</accession>
<dbReference type="PIRSF" id="PIRSF037778">
    <property type="entry name" value="UCP037778_transp_RibU"/>
    <property type="match status" value="1"/>
</dbReference>
<comment type="subcellular location">
    <subcellularLocation>
        <location evidence="1">Cell membrane</location>
        <topology evidence="1">Multi-pass membrane protein</topology>
    </subcellularLocation>
</comment>
<keyword evidence="3 8" id="KW-0813">Transport</keyword>
<feature type="transmembrane region" description="Helical" evidence="9">
    <location>
        <begin position="43"/>
        <end position="63"/>
    </location>
</feature>
<evidence type="ECO:0000313" key="11">
    <source>
        <dbReference type="Proteomes" id="UP000525923"/>
    </source>
</evidence>
<comment type="similarity">
    <text evidence="2 8">Belongs to the prokaryotic riboflavin transporter (P-RFT) (TC 2.A.87) family.</text>
</comment>
<dbReference type="Gene3D" id="1.10.1760.20">
    <property type="match status" value="1"/>
</dbReference>
<sequence>MKNKKLQSMVAIGMLSSISFILMLFNFPLPALPAFLKVDFSDVPALIAAITMGPVAGILVAFFKNVLDWLFAGSPTGVPVGHMANFATSILFILPVYVIYRKFSSKKGMVFGLAAGTLSMAIGMSLLNYLVFLPMYTYFLNMPAQTGNALFGTIVLGILPFNLIKGLALTAVVLLMFSSMHTWIEKQRRYYLPQ</sequence>
<gene>
    <name evidence="10" type="ORF">HNQ44_000131</name>
</gene>
<evidence type="ECO:0000313" key="10">
    <source>
        <dbReference type="EMBL" id="MBB5178709.1"/>
    </source>
</evidence>
<evidence type="ECO:0000256" key="7">
    <source>
        <dbReference type="ARBA" id="ARBA00023136"/>
    </source>
</evidence>
<dbReference type="Proteomes" id="UP000525923">
    <property type="component" value="Unassembled WGS sequence"/>
</dbReference>
<dbReference type="PANTHER" id="PTHR38438:SF1">
    <property type="entry name" value="RIBOFLAVIN TRANSPORTER RIBU"/>
    <property type="match status" value="1"/>
</dbReference>
<comment type="caution">
    <text evidence="10">The sequence shown here is derived from an EMBL/GenBank/DDBJ whole genome shotgun (WGS) entry which is preliminary data.</text>
</comment>
<name>A0A7W8CQ03_9BACL</name>
<dbReference type="GO" id="GO:0032217">
    <property type="term" value="F:riboflavin transmembrane transporter activity"/>
    <property type="evidence" value="ECO:0007669"/>
    <property type="project" value="UniProtKB-UniRule"/>
</dbReference>
<keyword evidence="11" id="KW-1185">Reference proteome</keyword>
<dbReference type="AlphaFoldDB" id="A0A7W8CQ03"/>
<evidence type="ECO:0000256" key="4">
    <source>
        <dbReference type="ARBA" id="ARBA00022475"/>
    </source>
</evidence>
<feature type="transmembrane region" description="Helical" evidence="9">
    <location>
        <begin position="12"/>
        <end position="36"/>
    </location>
</feature>
<dbReference type="PANTHER" id="PTHR38438">
    <property type="entry name" value="RIBOFLAVIN TRANSPORTER RIBU"/>
    <property type="match status" value="1"/>
</dbReference>
<evidence type="ECO:0000256" key="5">
    <source>
        <dbReference type="ARBA" id="ARBA00022692"/>
    </source>
</evidence>
<evidence type="ECO:0000256" key="9">
    <source>
        <dbReference type="SAM" id="Phobius"/>
    </source>
</evidence>
<evidence type="ECO:0000256" key="3">
    <source>
        <dbReference type="ARBA" id="ARBA00022448"/>
    </source>
</evidence>
<keyword evidence="6 9" id="KW-1133">Transmembrane helix</keyword>
<dbReference type="EMBL" id="JACHHE010000001">
    <property type="protein sequence ID" value="MBB5178709.1"/>
    <property type="molecule type" value="Genomic_DNA"/>
</dbReference>
<dbReference type="GO" id="GO:0005886">
    <property type="term" value="C:plasma membrane"/>
    <property type="evidence" value="ECO:0007669"/>
    <property type="project" value="UniProtKB-SubCell"/>
</dbReference>
<proteinExistence type="inferred from homology"/>
<dbReference type="Pfam" id="PF12822">
    <property type="entry name" value="ECF_trnsprt"/>
    <property type="match status" value="1"/>
</dbReference>
<feature type="transmembrane region" description="Helical" evidence="9">
    <location>
        <begin position="83"/>
        <end position="100"/>
    </location>
</feature>
<dbReference type="RefSeq" id="WP_135500778.1">
    <property type="nucleotide sequence ID" value="NZ_JACHHE010000001.1"/>
</dbReference>
<evidence type="ECO:0000256" key="2">
    <source>
        <dbReference type="ARBA" id="ARBA00005540"/>
    </source>
</evidence>
<feature type="transmembrane region" description="Helical" evidence="9">
    <location>
        <begin position="150"/>
        <end position="177"/>
    </location>
</feature>
<evidence type="ECO:0000256" key="1">
    <source>
        <dbReference type="ARBA" id="ARBA00004651"/>
    </source>
</evidence>
<keyword evidence="7 8" id="KW-0472">Membrane</keyword>
<feature type="transmembrane region" description="Helical" evidence="9">
    <location>
        <begin position="109"/>
        <end position="130"/>
    </location>
</feature>
<keyword evidence="4 8" id="KW-1003">Cell membrane</keyword>
<evidence type="ECO:0000256" key="6">
    <source>
        <dbReference type="ARBA" id="ARBA00022989"/>
    </source>
</evidence>
<dbReference type="OrthoDB" id="9809216at2"/>
<comment type="function">
    <text evidence="8">Probably a riboflavin-binding protein that interacts with the energy-coupling factor (ECF) ABC-transporter complex.</text>
</comment>
<dbReference type="InterPro" id="IPR025720">
    <property type="entry name" value="RibU"/>
</dbReference>
<organism evidence="10 11">
    <name type="scientific">Planococcus koreensis</name>
    <dbReference type="NCBI Taxonomy" id="112331"/>
    <lineage>
        <taxon>Bacteria</taxon>
        <taxon>Bacillati</taxon>
        <taxon>Bacillota</taxon>
        <taxon>Bacilli</taxon>
        <taxon>Bacillales</taxon>
        <taxon>Caryophanaceae</taxon>
        <taxon>Planococcus</taxon>
    </lineage>
</organism>
<reference evidence="10 11" key="1">
    <citation type="submission" date="2020-08" db="EMBL/GenBank/DDBJ databases">
        <title>Genomic Encyclopedia of Type Strains, Phase IV (KMG-IV): sequencing the most valuable type-strain genomes for metagenomic binning, comparative biology and taxonomic classification.</title>
        <authorList>
            <person name="Goeker M."/>
        </authorList>
    </citation>
    <scope>NUCLEOTIDE SEQUENCE [LARGE SCALE GENOMIC DNA]</scope>
    <source>
        <strain evidence="10 11">DSM 15895</strain>
    </source>
</reference>
<evidence type="ECO:0000256" key="8">
    <source>
        <dbReference type="PIRNR" id="PIRNR037778"/>
    </source>
</evidence>
<keyword evidence="5 9" id="KW-0812">Transmembrane</keyword>
<protein>
    <recommendedName>
        <fullName evidence="8">Riboflavin transporter</fullName>
    </recommendedName>
</protein>